<dbReference type="InterPro" id="IPR029063">
    <property type="entry name" value="SAM-dependent_MTases_sf"/>
</dbReference>
<dbReference type="PANTHER" id="PTHR44068">
    <property type="entry name" value="ZGC:194242"/>
    <property type="match status" value="1"/>
</dbReference>
<dbReference type="InterPro" id="IPR013216">
    <property type="entry name" value="Methyltransf_11"/>
</dbReference>
<feature type="domain" description="Methyltransferase type 11" evidence="2">
    <location>
        <begin position="51"/>
        <end position="144"/>
    </location>
</feature>
<dbReference type="GO" id="GO:0008757">
    <property type="term" value="F:S-adenosylmethionine-dependent methyltransferase activity"/>
    <property type="evidence" value="ECO:0007669"/>
    <property type="project" value="InterPro"/>
</dbReference>
<gene>
    <name evidence="3" type="ORF">G4Y79_18055</name>
</gene>
<dbReference type="KEGG" id="pmet:G4Y79_18055"/>
<dbReference type="RefSeq" id="WP_195169651.1">
    <property type="nucleotide sequence ID" value="NZ_CP062983.1"/>
</dbReference>
<protein>
    <submittedName>
        <fullName evidence="3">Class I SAM-dependent methyltransferase</fullName>
    </submittedName>
</protein>
<dbReference type="PANTHER" id="PTHR44068:SF11">
    <property type="entry name" value="GERANYL DIPHOSPHATE 2-C-METHYLTRANSFERASE"/>
    <property type="match status" value="1"/>
</dbReference>
<evidence type="ECO:0000259" key="2">
    <source>
        <dbReference type="Pfam" id="PF08241"/>
    </source>
</evidence>
<dbReference type="Gene3D" id="3.40.50.150">
    <property type="entry name" value="Vaccinia Virus protein VP39"/>
    <property type="match status" value="1"/>
</dbReference>
<dbReference type="EMBL" id="CP062983">
    <property type="protein sequence ID" value="QPC81579.1"/>
    <property type="molecule type" value="Genomic_DNA"/>
</dbReference>
<dbReference type="InterPro" id="IPR050447">
    <property type="entry name" value="Erg6_SMT_methyltransf"/>
</dbReference>
<keyword evidence="4" id="KW-1185">Reference proteome</keyword>
<name>A0A7S8E742_9CHLR</name>
<dbReference type="Proteomes" id="UP000594468">
    <property type="component" value="Chromosome"/>
</dbReference>
<dbReference type="Pfam" id="PF08241">
    <property type="entry name" value="Methyltransf_11"/>
    <property type="match status" value="1"/>
</dbReference>
<dbReference type="GO" id="GO:0032259">
    <property type="term" value="P:methylation"/>
    <property type="evidence" value="ECO:0007669"/>
    <property type="project" value="UniProtKB-KW"/>
</dbReference>
<evidence type="ECO:0000313" key="3">
    <source>
        <dbReference type="EMBL" id="QPC81579.1"/>
    </source>
</evidence>
<dbReference type="SUPFAM" id="SSF53335">
    <property type="entry name" value="S-adenosyl-L-methionine-dependent methyltransferases"/>
    <property type="match status" value="1"/>
</dbReference>
<proteinExistence type="predicted"/>
<evidence type="ECO:0000256" key="1">
    <source>
        <dbReference type="ARBA" id="ARBA00022679"/>
    </source>
</evidence>
<accession>A0A7S8E742</accession>
<keyword evidence="3" id="KW-0489">Methyltransferase</keyword>
<sequence>MRLFSTSMRGRSVVDQTTIQHMTRNEADMAFKKRVQTIFDWVDPQDDSVILDMPCGRGFYLNMFRYVSNCTIVGAELDWEIINKAKANIGHLGVPLHNANLYQLPYADDTFDAVILSEILEHVDNDVAGLKEALRVLKPGGVVAVTVPHANYPFWWDPINKSLETLFHTHIQHGPFAGIWANHVRLYTQPQLRQALAEAGFIIEEERAFTHDSFPFIHNLVYGFGKPILEAGMLPGDMEKAANRLTFDENDGSPWNPINIGLRIFNYFDRKNTMNEPEGRSTVNLAIKGRKPNAGS</sequence>
<reference evidence="3 4" key="1">
    <citation type="submission" date="2020-02" db="EMBL/GenBank/DDBJ databases">
        <authorList>
            <person name="Zheng R.K."/>
            <person name="Sun C.M."/>
        </authorList>
    </citation>
    <scope>NUCLEOTIDE SEQUENCE [LARGE SCALE GENOMIC DNA]</scope>
    <source>
        <strain evidence="4">rifampicinis</strain>
    </source>
</reference>
<evidence type="ECO:0000313" key="4">
    <source>
        <dbReference type="Proteomes" id="UP000594468"/>
    </source>
</evidence>
<dbReference type="CDD" id="cd02440">
    <property type="entry name" value="AdoMet_MTases"/>
    <property type="match status" value="1"/>
</dbReference>
<organism evidence="3 4">
    <name type="scientific">Phototrophicus methaneseepsis</name>
    <dbReference type="NCBI Taxonomy" id="2710758"/>
    <lineage>
        <taxon>Bacteria</taxon>
        <taxon>Bacillati</taxon>
        <taxon>Chloroflexota</taxon>
        <taxon>Candidatus Thermofontia</taxon>
        <taxon>Phototrophicales</taxon>
        <taxon>Phototrophicaceae</taxon>
        <taxon>Phototrophicus</taxon>
    </lineage>
</organism>
<dbReference type="AlphaFoldDB" id="A0A7S8E742"/>
<keyword evidence="1 3" id="KW-0808">Transferase</keyword>